<evidence type="ECO:0000256" key="2">
    <source>
        <dbReference type="ARBA" id="ARBA00022763"/>
    </source>
</evidence>
<dbReference type="Proteomes" id="UP000001744">
    <property type="component" value="Unassembled WGS sequence"/>
</dbReference>
<evidence type="ECO:0000313" key="7">
    <source>
        <dbReference type="JaponicusDB" id="SJAG_00429"/>
    </source>
</evidence>
<dbReference type="JaponicusDB" id="SJAG_00429">
    <property type="gene designation" value="rad26"/>
</dbReference>
<feature type="region of interest" description="Disordered" evidence="5">
    <location>
        <begin position="197"/>
        <end position="221"/>
    </location>
</feature>
<dbReference type="GO" id="GO:0005634">
    <property type="term" value="C:nucleus"/>
    <property type="evidence" value="ECO:0007669"/>
    <property type="project" value="UniProtKB-SubCell"/>
</dbReference>
<keyword evidence="3" id="KW-0539">Nucleus</keyword>
<dbReference type="HOGENOM" id="CLU_444924_0_0_1"/>
<feature type="coiled-coil region" evidence="4">
    <location>
        <begin position="78"/>
        <end position="151"/>
    </location>
</feature>
<dbReference type="STRING" id="402676.B6JVL5"/>
<dbReference type="GO" id="GO:0000077">
    <property type="term" value="P:DNA damage checkpoint signaling"/>
    <property type="evidence" value="ECO:0007669"/>
    <property type="project" value="InterPro"/>
</dbReference>
<sequence>MDVDIDSESEELFEGIDLDELEQQAQSQVQKQNHARESIDSIEELPFQPASVSDKQSFKVQELEKQLLIRSGENSILRSNLQKQSEQHNRTIEALNAHVKSVQEEYQSKIRNLEQEIERVKTESCFFEKEAQDATLNLKKLQKLNQQGKNESNTQKNTSTDIFQDPAAAFHSNVDDWDPLPEQIKVAVNASATKKKKKRKLSVQEGVGKSSSSVPRQNDDPQHEATIDLLCEQLVQLEQQNGIWLVSRGLGEIYGGLLTELSALEDEEGQARVSMLTKLIYDPVAFDTVNTYVQSLIQLIEEIFVVALKKSYWSAAGTILTLSLAIMTMEPDMVENILQSKIPSLANDCACTLVREKEVHQVAFERCINFLCTCLYNSSALTSNTQLQSQVSPMLFERCIDFQQPTHVIKLGLRILMSSIKPSAIACVPLVNPPENDQRLVYGIFSTLSRILADEKRAAKNHLEFLSIHDMVLQLLLHFYKQTKPIGLDVLQACSPLVPSFALATCWYLQLIQQGFQPTESYAQNLVNLLRITYLVAPSDLSTRLVNSGHGLLQRYVAAVASCTYGDLEYMSFQRSAKEVSTLSAEILELCVSPEELDSLYTLFDQ</sequence>
<dbReference type="EMBL" id="KE651166">
    <property type="protein sequence ID" value="EEB05416.1"/>
    <property type="molecule type" value="Genomic_DNA"/>
</dbReference>
<proteinExistence type="predicted"/>
<dbReference type="VEuPathDB" id="FungiDB:SJAG_00429"/>
<dbReference type="InterPro" id="IPR018622">
    <property type="entry name" value="DNA_damage_chkpnt_Lcd1"/>
</dbReference>
<evidence type="ECO:0000313" key="8">
    <source>
        <dbReference type="Proteomes" id="UP000001744"/>
    </source>
</evidence>
<evidence type="ECO:0000256" key="4">
    <source>
        <dbReference type="SAM" id="Coils"/>
    </source>
</evidence>
<keyword evidence="4" id="KW-0175">Coiled coil</keyword>
<name>B6JVL5_SCHJY</name>
<protein>
    <recommendedName>
        <fullName evidence="9">DNA repair protein Rad26</fullName>
    </recommendedName>
</protein>
<dbReference type="Pfam" id="PF09798">
    <property type="entry name" value="LCD1"/>
    <property type="match status" value="1"/>
</dbReference>
<accession>B6JVL5</accession>
<evidence type="ECO:0000256" key="5">
    <source>
        <dbReference type="SAM" id="MobiDB-lite"/>
    </source>
</evidence>
<dbReference type="RefSeq" id="XP_002171709.1">
    <property type="nucleotide sequence ID" value="XM_002171673.1"/>
</dbReference>
<evidence type="ECO:0000256" key="3">
    <source>
        <dbReference type="ARBA" id="ARBA00023242"/>
    </source>
</evidence>
<evidence type="ECO:0008006" key="9">
    <source>
        <dbReference type="Google" id="ProtNLM"/>
    </source>
</evidence>
<organism evidence="6 8">
    <name type="scientific">Schizosaccharomyces japonicus (strain yFS275 / FY16936)</name>
    <name type="common">Fission yeast</name>
    <dbReference type="NCBI Taxonomy" id="402676"/>
    <lineage>
        <taxon>Eukaryota</taxon>
        <taxon>Fungi</taxon>
        <taxon>Dikarya</taxon>
        <taxon>Ascomycota</taxon>
        <taxon>Taphrinomycotina</taxon>
        <taxon>Schizosaccharomycetes</taxon>
        <taxon>Schizosaccharomycetales</taxon>
        <taxon>Schizosaccharomycetaceae</taxon>
        <taxon>Schizosaccharomyces</taxon>
    </lineage>
</organism>
<dbReference type="GeneID" id="7049575"/>
<dbReference type="OMA" id="YCASIKF"/>
<evidence type="ECO:0000313" key="6">
    <source>
        <dbReference type="EMBL" id="EEB05416.1"/>
    </source>
</evidence>
<dbReference type="AlphaFoldDB" id="B6JVL5"/>
<reference evidence="6 8" key="1">
    <citation type="journal article" date="2011" name="Science">
        <title>Comparative functional genomics of the fission yeasts.</title>
        <authorList>
            <person name="Rhind N."/>
            <person name="Chen Z."/>
            <person name="Yassour M."/>
            <person name="Thompson D.A."/>
            <person name="Haas B.J."/>
            <person name="Habib N."/>
            <person name="Wapinski I."/>
            <person name="Roy S."/>
            <person name="Lin M.F."/>
            <person name="Heiman D.I."/>
            <person name="Young S.K."/>
            <person name="Furuya K."/>
            <person name="Guo Y."/>
            <person name="Pidoux A."/>
            <person name="Chen H.M."/>
            <person name="Robbertse B."/>
            <person name="Goldberg J.M."/>
            <person name="Aoki K."/>
            <person name="Bayne E.H."/>
            <person name="Berlin A.M."/>
            <person name="Desjardins C.A."/>
            <person name="Dobbs E."/>
            <person name="Dukaj L."/>
            <person name="Fan L."/>
            <person name="FitzGerald M.G."/>
            <person name="French C."/>
            <person name="Gujja S."/>
            <person name="Hansen K."/>
            <person name="Keifenheim D."/>
            <person name="Levin J.Z."/>
            <person name="Mosher R.A."/>
            <person name="Mueller C.A."/>
            <person name="Pfiffner J."/>
            <person name="Priest M."/>
            <person name="Russ C."/>
            <person name="Smialowska A."/>
            <person name="Swoboda P."/>
            <person name="Sykes S.M."/>
            <person name="Vaughn M."/>
            <person name="Vengrova S."/>
            <person name="Yoder R."/>
            <person name="Zeng Q."/>
            <person name="Allshire R."/>
            <person name="Baulcombe D."/>
            <person name="Birren B.W."/>
            <person name="Brown W."/>
            <person name="Ekwall K."/>
            <person name="Kellis M."/>
            <person name="Leatherwood J."/>
            <person name="Levin H."/>
            <person name="Margalit H."/>
            <person name="Martienssen R."/>
            <person name="Nieduszynski C.A."/>
            <person name="Spatafora J.W."/>
            <person name="Friedman N."/>
            <person name="Dalgaard J.Z."/>
            <person name="Baumann P."/>
            <person name="Niki H."/>
            <person name="Regev A."/>
            <person name="Nusbaum C."/>
        </authorList>
    </citation>
    <scope>NUCLEOTIDE SEQUENCE [LARGE SCALE GENOMIC DNA]</scope>
    <source>
        <strain evidence="8">yFS275 / FY16936</strain>
    </source>
</reference>
<keyword evidence="2" id="KW-0227">DNA damage</keyword>
<comment type="subcellular location">
    <subcellularLocation>
        <location evidence="1">Nucleus</location>
    </subcellularLocation>
</comment>
<evidence type="ECO:0000256" key="1">
    <source>
        <dbReference type="ARBA" id="ARBA00004123"/>
    </source>
</evidence>
<gene>
    <name evidence="7" type="primary">rad26</name>
    <name evidence="6" type="ORF">SJAG_00429</name>
</gene>
<dbReference type="OrthoDB" id="5335772at2759"/>
<keyword evidence="8" id="KW-1185">Reference proteome</keyword>